<proteinExistence type="predicted"/>
<accession>A0A4R5EST2</accession>
<evidence type="ECO:0000313" key="1">
    <source>
        <dbReference type="EMBL" id="TDE37951.1"/>
    </source>
</evidence>
<comment type="caution">
    <text evidence="1">The sequence shown here is derived from an EMBL/GenBank/DDBJ whole genome shotgun (WGS) entry which is preliminary data.</text>
</comment>
<protein>
    <submittedName>
        <fullName evidence="1">Uncharacterized protein</fullName>
    </submittedName>
</protein>
<evidence type="ECO:0000313" key="2">
    <source>
        <dbReference type="Proteomes" id="UP000294662"/>
    </source>
</evidence>
<keyword evidence="2" id="KW-1185">Reference proteome</keyword>
<organism evidence="1 2">
    <name type="scientific">Antarcticimicrobium sediminis</name>
    <dbReference type="NCBI Taxonomy" id="2546227"/>
    <lineage>
        <taxon>Bacteria</taxon>
        <taxon>Pseudomonadati</taxon>
        <taxon>Pseudomonadota</taxon>
        <taxon>Alphaproteobacteria</taxon>
        <taxon>Rhodobacterales</taxon>
        <taxon>Paracoccaceae</taxon>
        <taxon>Antarcticimicrobium</taxon>
    </lineage>
</organism>
<gene>
    <name evidence="1" type="ORF">E1B25_11040</name>
</gene>
<dbReference type="AlphaFoldDB" id="A0A4R5EST2"/>
<name>A0A4R5EST2_9RHOB</name>
<dbReference type="OrthoDB" id="7790384at2"/>
<reference evidence="1 2" key="1">
    <citation type="submission" date="2019-03" db="EMBL/GenBank/DDBJ databases">
        <authorList>
            <person name="Zhang S."/>
        </authorList>
    </citation>
    <scope>NUCLEOTIDE SEQUENCE [LARGE SCALE GENOMIC DNA]</scope>
    <source>
        <strain evidence="1 2">S4J41</strain>
    </source>
</reference>
<dbReference type="RefSeq" id="WP_132829243.1">
    <property type="nucleotide sequence ID" value="NZ_SMFP01000006.1"/>
</dbReference>
<sequence>MAVLQRCAFRIAITLAIVGLAAPVVADEKFQKILMRVENEGTIREKVVEFTINPEVKDRLATMRSFVSERGLSQMTNSQIVSNREAMEKAAATEGWDTFNLGFGTGGAVGTVAENVLEMGGLKNVNSAMTNLGLFMTVWQVNIDLCSGDIQSAGRNAYKGILGYAIGTWGSSALQVGNVATFVIDVALQEFGKGAWLARTDAWRQVYTKYYREREANAEAGEYGVQPLWTESKEKKLERVKGQTEGGRTINEWKFLLDYYRQKAHSSAGFEALVQTEVQRYVGRFWDSDDFQVESRNIDSGSWGFGRGASLTVEIKENLEAEHRAKLMAVLVKKVFPEIARRQWYRSLEGVVRDLNDKTRLELNDVIRIDVGAFDLVAPAKIVLKKPNGGEWTGSLQPNKPRTLQITKLAMLKAGWPTEISLELPEGTQTRPLVPINDIAVISFGEPVTPMITVYDRKESAQSCTVTTILLNGERTVRTETRAAVTGDLDIASYPIGEPPNFSISLVMGDFNGDDWVAASPGAVGYGGSGFYFTAPRYEDIQRITACEGGLLVGGSLAKADCTVERRIDSEDAKGTRIETLCTSKITIEPKGVYATVGEQMKYIPLDGDVGKDLRNVLIQGMSKTQGNN</sequence>
<dbReference type="Proteomes" id="UP000294662">
    <property type="component" value="Unassembled WGS sequence"/>
</dbReference>
<dbReference type="EMBL" id="SMFP01000006">
    <property type="protein sequence ID" value="TDE37951.1"/>
    <property type="molecule type" value="Genomic_DNA"/>
</dbReference>